<reference evidence="2" key="1">
    <citation type="journal article" date="2017" name="Science">
        <title>Giant viruses with an expanded complement of translation system components.</title>
        <authorList>
            <person name="Schulz F."/>
            <person name="Yutin N."/>
            <person name="Ivanova N.N."/>
            <person name="Ortega D.R."/>
            <person name="Lee T.K."/>
            <person name="Vierheilig J."/>
            <person name="Daims H."/>
            <person name="Horn M."/>
            <person name="Wagner M."/>
            <person name="Jensen G.J."/>
            <person name="Kyrpides N.C."/>
            <person name="Koonin E.V."/>
            <person name="Woyke T."/>
        </authorList>
    </citation>
    <scope>NUCLEOTIDE SEQUENCE</scope>
    <source>
        <strain evidence="2">HKV1</strain>
    </source>
</reference>
<sequence length="103" mass="11789">MNVRSVKSVVANDITVKSALKWFFNPYSCDHKTEKRFYKNLLYGITMCTSFYICFLIGDKNYYGVPVLATVLTGLAYWRPKNFIAMGLGIAINQAYVACLNYF</sequence>
<organism evidence="2">
    <name type="scientific">Hokovirus HKV1</name>
    <dbReference type="NCBI Taxonomy" id="1977638"/>
    <lineage>
        <taxon>Viruses</taxon>
        <taxon>Varidnaviria</taxon>
        <taxon>Bamfordvirae</taxon>
        <taxon>Nucleocytoviricota</taxon>
        <taxon>Megaviricetes</taxon>
        <taxon>Imitervirales</taxon>
        <taxon>Mimiviridae</taxon>
        <taxon>Klosneuvirinae</taxon>
        <taxon>Hokovirus</taxon>
    </lineage>
</organism>
<feature type="transmembrane region" description="Helical" evidence="1">
    <location>
        <begin position="41"/>
        <end position="58"/>
    </location>
</feature>
<dbReference type="EMBL" id="KY684105">
    <property type="protein sequence ID" value="ARF11018.1"/>
    <property type="molecule type" value="Genomic_DNA"/>
</dbReference>
<keyword evidence="1" id="KW-0472">Membrane</keyword>
<keyword evidence="1" id="KW-0812">Transmembrane</keyword>
<evidence type="ECO:0000256" key="1">
    <source>
        <dbReference type="SAM" id="Phobius"/>
    </source>
</evidence>
<protein>
    <submittedName>
        <fullName evidence="2">Uncharacterized protein</fullName>
    </submittedName>
</protein>
<gene>
    <name evidence="2" type="ORF">Hokovirus_3_291</name>
</gene>
<feature type="transmembrane region" description="Helical" evidence="1">
    <location>
        <begin position="83"/>
        <end position="102"/>
    </location>
</feature>
<name>A0A1V0SH98_9VIRU</name>
<accession>A0A1V0SH98</accession>
<keyword evidence="1" id="KW-1133">Transmembrane helix</keyword>
<proteinExistence type="predicted"/>
<evidence type="ECO:0000313" key="2">
    <source>
        <dbReference type="EMBL" id="ARF11018.1"/>
    </source>
</evidence>